<evidence type="ECO:0000313" key="1">
    <source>
        <dbReference type="EMBL" id="GAG70920.1"/>
    </source>
</evidence>
<organism evidence="1">
    <name type="scientific">marine sediment metagenome</name>
    <dbReference type="NCBI Taxonomy" id="412755"/>
    <lineage>
        <taxon>unclassified sequences</taxon>
        <taxon>metagenomes</taxon>
        <taxon>ecological metagenomes</taxon>
    </lineage>
</organism>
<name>X0ZMG0_9ZZZZ</name>
<protein>
    <submittedName>
        <fullName evidence="1">Uncharacterized protein</fullName>
    </submittedName>
</protein>
<dbReference type="AlphaFoldDB" id="X0ZMG0"/>
<sequence length="91" mass="10507">MNPKESLDVVEVKTIIDSLKYLEKQLPLAIRRWKKKIKTCDWAVTHMSKGVLKSLCENPSILHSEIFAPLYSFLNTYIANREGRIAFTGRI</sequence>
<dbReference type="EMBL" id="BART01008250">
    <property type="protein sequence ID" value="GAG70920.1"/>
    <property type="molecule type" value="Genomic_DNA"/>
</dbReference>
<proteinExistence type="predicted"/>
<gene>
    <name evidence="1" type="ORF">S01H4_18596</name>
</gene>
<accession>X0ZMG0</accession>
<comment type="caution">
    <text evidence="1">The sequence shown here is derived from an EMBL/GenBank/DDBJ whole genome shotgun (WGS) entry which is preliminary data.</text>
</comment>
<reference evidence="1" key="1">
    <citation type="journal article" date="2014" name="Front. Microbiol.">
        <title>High frequency of phylogenetically diverse reductive dehalogenase-homologous genes in deep subseafloor sedimentary metagenomes.</title>
        <authorList>
            <person name="Kawai M."/>
            <person name="Futagami T."/>
            <person name="Toyoda A."/>
            <person name="Takaki Y."/>
            <person name="Nishi S."/>
            <person name="Hori S."/>
            <person name="Arai W."/>
            <person name="Tsubouchi T."/>
            <person name="Morono Y."/>
            <person name="Uchiyama I."/>
            <person name="Ito T."/>
            <person name="Fujiyama A."/>
            <person name="Inagaki F."/>
            <person name="Takami H."/>
        </authorList>
    </citation>
    <scope>NUCLEOTIDE SEQUENCE</scope>
    <source>
        <strain evidence="1">Expedition CK06-06</strain>
    </source>
</reference>